<evidence type="ECO:0000256" key="9">
    <source>
        <dbReference type="PIRSR" id="PIRSR000077-4"/>
    </source>
</evidence>
<keyword evidence="2" id="KW-0813">Transport</keyword>
<comment type="similarity">
    <text evidence="1 7">Belongs to the thioredoxin family.</text>
</comment>
<keyword evidence="5 9" id="KW-0676">Redox-active center</keyword>
<sequence>MIAKFNNVINSNRPVLVDFYADWCGPCKQMPPILKQVKDELKEKVRIIKVDVDKNPNIATKYRIRSIPTLMLFKDGELKWTGMGVQSVNEIKKLVNQVINNG</sequence>
<dbReference type="Pfam" id="PF00085">
    <property type="entry name" value="Thioredoxin"/>
    <property type="match status" value="1"/>
</dbReference>
<dbReference type="SUPFAM" id="SSF52833">
    <property type="entry name" value="Thioredoxin-like"/>
    <property type="match status" value="1"/>
</dbReference>
<dbReference type="Proteomes" id="UP001145087">
    <property type="component" value="Unassembled WGS sequence"/>
</dbReference>
<reference evidence="11" key="1">
    <citation type="submission" date="2022-11" db="EMBL/GenBank/DDBJ databases">
        <title>Marilongibacter aestuarii gen. nov., sp. nov., isolated from tidal flat sediment.</title>
        <authorList>
            <person name="Jiayan W."/>
        </authorList>
    </citation>
    <scope>NUCLEOTIDE SEQUENCE</scope>
    <source>
        <strain evidence="11">Z1-6</strain>
    </source>
</reference>
<dbReference type="GO" id="GO:0015035">
    <property type="term" value="F:protein-disulfide reductase activity"/>
    <property type="evidence" value="ECO:0007669"/>
    <property type="project" value="UniProtKB-UniRule"/>
</dbReference>
<dbReference type="EMBL" id="JAPOHD010000064">
    <property type="protein sequence ID" value="MCY1722866.1"/>
    <property type="molecule type" value="Genomic_DNA"/>
</dbReference>
<dbReference type="PRINTS" id="PR00421">
    <property type="entry name" value="THIOREDOXIN"/>
</dbReference>
<dbReference type="PANTHER" id="PTHR45663">
    <property type="entry name" value="GEO12009P1"/>
    <property type="match status" value="1"/>
</dbReference>
<evidence type="ECO:0000256" key="6">
    <source>
        <dbReference type="NCBIfam" id="TIGR01068"/>
    </source>
</evidence>
<dbReference type="FunFam" id="3.40.30.10:FF:000001">
    <property type="entry name" value="Thioredoxin"/>
    <property type="match status" value="1"/>
</dbReference>
<dbReference type="AlphaFoldDB" id="A0A9X3J8S3"/>
<evidence type="ECO:0000256" key="7">
    <source>
        <dbReference type="PIRNR" id="PIRNR000077"/>
    </source>
</evidence>
<feature type="active site" description="Nucleophile" evidence="8">
    <location>
        <position position="24"/>
    </location>
</feature>
<organism evidence="11 12">
    <name type="scientific">Draconibacterium aestuarii</name>
    <dbReference type="NCBI Taxonomy" id="2998507"/>
    <lineage>
        <taxon>Bacteria</taxon>
        <taxon>Pseudomonadati</taxon>
        <taxon>Bacteroidota</taxon>
        <taxon>Bacteroidia</taxon>
        <taxon>Marinilabiliales</taxon>
        <taxon>Prolixibacteraceae</taxon>
        <taxon>Draconibacterium</taxon>
    </lineage>
</organism>
<dbReference type="PROSITE" id="PS51352">
    <property type="entry name" value="THIOREDOXIN_2"/>
    <property type="match status" value="1"/>
</dbReference>
<evidence type="ECO:0000256" key="1">
    <source>
        <dbReference type="ARBA" id="ARBA00008987"/>
    </source>
</evidence>
<evidence type="ECO:0000256" key="8">
    <source>
        <dbReference type="PIRSR" id="PIRSR000077-1"/>
    </source>
</evidence>
<evidence type="ECO:0000256" key="2">
    <source>
        <dbReference type="ARBA" id="ARBA00022448"/>
    </source>
</evidence>
<name>A0A9X3J8S3_9BACT</name>
<accession>A0A9X3J8S3</accession>
<dbReference type="Gene3D" id="3.40.30.10">
    <property type="entry name" value="Glutaredoxin"/>
    <property type="match status" value="1"/>
</dbReference>
<evidence type="ECO:0000256" key="5">
    <source>
        <dbReference type="ARBA" id="ARBA00023284"/>
    </source>
</evidence>
<gene>
    <name evidence="11" type="primary">trxA</name>
    <name evidence="11" type="ORF">OU798_21135</name>
</gene>
<proteinExistence type="inferred from homology"/>
<evidence type="ECO:0000259" key="10">
    <source>
        <dbReference type="PROSITE" id="PS51352"/>
    </source>
</evidence>
<feature type="active site" description="Nucleophile" evidence="8">
    <location>
        <position position="27"/>
    </location>
</feature>
<feature type="site" description="Contributes to redox potential value" evidence="8">
    <location>
        <position position="26"/>
    </location>
</feature>
<dbReference type="NCBIfam" id="TIGR01068">
    <property type="entry name" value="thioredoxin"/>
    <property type="match status" value="1"/>
</dbReference>
<dbReference type="PANTHER" id="PTHR45663:SF11">
    <property type="entry name" value="GEO12009P1"/>
    <property type="match status" value="1"/>
</dbReference>
<dbReference type="InterPro" id="IPR017937">
    <property type="entry name" value="Thioredoxin_CS"/>
</dbReference>
<keyword evidence="3" id="KW-0249">Electron transport</keyword>
<dbReference type="GO" id="GO:0005829">
    <property type="term" value="C:cytosol"/>
    <property type="evidence" value="ECO:0007669"/>
    <property type="project" value="TreeGrafter"/>
</dbReference>
<feature type="domain" description="Thioredoxin" evidence="10">
    <location>
        <begin position="1"/>
        <end position="100"/>
    </location>
</feature>
<feature type="site" description="Contributes to redox potential value" evidence="8">
    <location>
        <position position="25"/>
    </location>
</feature>
<keyword evidence="12" id="KW-1185">Reference proteome</keyword>
<keyword evidence="4 9" id="KW-1015">Disulfide bond</keyword>
<evidence type="ECO:0000313" key="12">
    <source>
        <dbReference type="Proteomes" id="UP001145087"/>
    </source>
</evidence>
<protein>
    <recommendedName>
        <fullName evidence="6 7">Thioredoxin</fullName>
    </recommendedName>
</protein>
<feature type="disulfide bond" description="Redox-active" evidence="9">
    <location>
        <begin position="24"/>
        <end position="27"/>
    </location>
</feature>
<comment type="caution">
    <text evidence="11">The sequence shown here is derived from an EMBL/GenBank/DDBJ whole genome shotgun (WGS) entry which is preliminary data.</text>
</comment>
<evidence type="ECO:0000256" key="4">
    <source>
        <dbReference type="ARBA" id="ARBA00023157"/>
    </source>
</evidence>
<evidence type="ECO:0000256" key="3">
    <source>
        <dbReference type="ARBA" id="ARBA00022982"/>
    </source>
</evidence>
<dbReference type="GO" id="GO:0045454">
    <property type="term" value="P:cell redox homeostasis"/>
    <property type="evidence" value="ECO:0007669"/>
    <property type="project" value="TreeGrafter"/>
</dbReference>
<dbReference type="InterPro" id="IPR036249">
    <property type="entry name" value="Thioredoxin-like_sf"/>
</dbReference>
<dbReference type="InterPro" id="IPR005746">
    <property type="entry name" value="Thioredoxin"/>
</dbReference>
<dbReference type="PIRSF" id="PIRSF000077">
    <property type="entry name" value="Thioredoxin"/>
    <property type="match status" value="1"/>
</dbReference>
<dbReference type="RefSeq" id="WP_343335190.1">
    <property type="nucleotide sequence ID" value="NZ_JAPOHD010000064.1"/>
</dbReference>
<evidence type="ECO:0000313" key="11">
    <source>
        <dbReference type="EMBL" id="MCY1722866.1"/>
    </source>
</evidence>
<dbReference type="CDD" id="cd02947">
    <property type="entry name" value="TRX_family"/>
    <property type="match status" value="1"/>
</dbReference>
<feature type="site" description="Deprotonates C-terminal active site Cys" evidence="8">
    <location>
        <position position="18"/>
    </location>
</feature>
<dbReference type="PROSITE" id="PS00194">
    <property type="entry name" value="THIOREDOXIN_1"/>
    <property type="match status" value="1"/>
</dbReference>
<dbReference type="InterPro" id="IPR013766">
    <property type="entry name" value="Thioredoxin_domain"/>
</dbReference>